<evidence type="ECO:0000256" key="5">
    <source>
        <dbReference type="PROSITE-ProRule" id="PRU01016"/>
    </source>
</evidence>
<feature type="active site" evidence="5">
    <location>
        <position position="78"/>
    </location>
</feature>
<evidence type="ECO:0000256" key="3">
    <source>
        <dbReference type="ARBA" id="ARBA00022691"/>
    </source>
</evidence>
<dbReference type="PROSITE" id="PS51679">
    <property type="entry name" value="SAM_MT_C5"/>
    <property type="match status" value="1"/>
</dbReference>
<dbReference type="Proteomes" id="UP001303324">
    <property type="component" value="Chromosome"/>
</dbReference>
<dbReference type="PROSITE" id="PS00095">
    <property type="entry name" value="C5_MTASE_2"/>
    <property type="match status" value="1"/>
</dbReference>
<evidence type="ECO:0000256" key="4">
    <source>
        <dbReference type="ARBA" id="ARBA00022747"/>
    </source>
</evidence>
<dbReference type="Gene3D" id="3.40.50.150">
    <property type="entry name" value="Vaccinia Virus protein VP39"/>
    <property type="match status" value="1"/>
</dbReference>
<organism evidence="8 9">
    <name type="scientific">Mesobacillus jeotgali</name>
    <dbReference type="NCBI Taxonomy" id="129985"/>
    <lineage>
        <taxon>Bacteria</taxon>
        <taxon>Bacillati</taxon>
        <taxon>Bacillota</taxon>
        <taxon>Bacilli</taxon>
        <taxon>Bacillales</taxon>
        <taxon>Bacillaceae</taxon>
        <taxon>Mesobacillus</taxon>
    </lineage>
</organism>
<gene>
    <name evidence="8" type="ORF">RH061_13990</name>
</gene>
<dbReference type="GO" id="GO:0003886">
    <property type="term" value="F:DNA (cytosine-5-)-methyltransferase activity"/>
    <property type="evidence" value="ECO:0007669"/>
    <property type="project" value="UniProtKB-EC"/>
</dbReference>
<evidence type="ECO:0000256" key="7">
    <source>
        <dbReference type="RuleBase" id="RU000417"/>
    </source>
</evidence>
<protein>
    <recommendedName>
        <fullName evidence="7">Cytosine-specific methyltransferase</fullName>
        <ecNumber evidence="7">2.1.1.37</ecNumber>
    </recommendedName>
</protein>
<sequence length="397" mass="45325">MAILDLFSGCGGLSEGFLQAGLEVAVSVEIDAKACETQRLNHPDTQVLQADLTELSPEELTARTGYEQFDVIIGGPPCQGFSLIGTRLGTGRAIGEFGEDPRNKLYREFVKYVRHFQPRVFLMENVPGLFSMHQGAVREDIERDFSFDHPDGEFRGYNVRAEIVRAVEFGVPQSRERVIFIGVRNDINLEFDFPEGILAPENYFTLGDAISDLPPLGIRDGEHRVPFNYQENEYLRLLNHNAWNIRRENGYEDGYLYNHISRFHNDRDRELFSILEPFQKLRELDPDRIPIRLRNGFDDFYRKLDYGRPSPTIIAHLSKDGLAFIHPDGNQARSISVREAARLQSFPDNYVFVGPQSAMYRQIGNAVPPLLGYHLGLHVMGILERIQELEEQLALNL</sequence>
<comment type="similarity">
    <text evidence="5 6">Belongs to the class I-like SAM-binding methyltransferase superfamily. C5-methyltransferase family.</text>
</comment>
<dbReference type="SUPFAM" id="SSF53335">
    <property type="entry name" value="S-adenosyl-L-methionine-dependent methyltransferases"/>
    <property type="match status" value="1"/>
</dbReference>
<evidence type="ECO:0000256" key="6">
    <source>
        <dbReference type="RuleBase" id="RU000416"/>
    </source>
</evidence>
<dbReference type="Gene3D" id="3.90.120.10">
    <property type="entry name" value="DNA Methylase, subunit A, domain 2"/>
    <property type="match status" value="1"/>
</dbReference>
<dbReference type="PRINTS" id="PR00105">
    <property type="entry name" value="C5METTRFRASE"/>
</dbReference>
<evidence type="ECO:0000313" key="8">
    <source>
        <dbReference type="EMBL" id="WNF21306.1"/>
    </source>
</evidence>
<dbReference type="EMBL" id="CP134494">
    <property type="protein sequence ID" value="WNF21306.1"/>
    <property type="molecule type" value="Genomic_DNA"/>
</dbReference>
<dbReference type="InterPro" id="IPR031303">
    <property type="entry name" value="C5_meth_CS"/>
</dbReference>
<dbReference type="InterPro" id="IPR001525">
    <property type="entry name" value="C5_MeTfrase"/>
</dbReference>
<dbReference type="InterPro" id="IPR018117">
    <property type="entry name" value="C5_DNA_meth_AS"/>
</dbReference>
<keyword evidence="2 5" id="KW-0808">Transferase</keyword>
<keyword evidence="9" id="KW-1185">Reference proteome</keyword>
<dbReference type="InterPro" id="IPR029063">
    <property type="entry name" value="SAM-dependent_MTases_sf"/>
</dbReference>
<dbReference type="NCBIfam" id="TIGR00675">
    <property type="entry name" value="dcm"/>
    <property type="match status" value="1"/>
</dbReference>
<accession>A0ABY9VEK9</accession>
<dbReference type="PANTHER" id="PTHR10629:SF52">
    <property type="entry name" value="DNA (CYTOSINE-5)-METHYLTRANSFERASE 1"/>
    <property type="match status" value="1"/>
</dbReference>
<dbReference type="EC" id="2.1.1.37" evidence="7"/>
<evidence type="ECO:0000313" key="9">
    <source>
        <dbReference type="Proteomes" id="UP001303324"/>
    </source>
</evidence>
<dbReference type="PROSITE" id="PS00094">
    <property type="entry name" value="C5_MTASE_1"/>
    <property type="match status" value="1"/>
</dbReference>
<reference evidence="8 9" key="1">
    <citation type="submission" date="2023-09" db="EMBL/GenBank/DDBJ databases">
        <title>Microbial mechanism of fulvic acid promoting antimony reduction mineralization in rice fields.</title>
        <authorList>
            <person name="Chen G."/>
            <person name="Lan J."/>
        </authorList>
    </citation>
    <scope>NUCLEOTIDE SEQUENCE [LARGE SCALE GENOMIC DNA]</scope>
    <source>
        <strain evidence="8 9">PS1</strain>
    </source>
</reference>
<dbReference type="GO" id="GO:0032259">
    <property type="term" value="P:methylation"/>
    <property type="evidence" value="ECO:0007669"/>
    <property type="project" value="UniProtKB-KW"/>
</dbReference>
<dbReference type="InterPro" id="IPR050390">
    <property type="entry name" value="C5-Methyltransferase"/>
</dbReference>
<dbReference type="RefSeq" id="WP_311071018.1">
    <property type="nucleotide sequence ID" value="NZ_CP134494.1"/>
</dbReference>
<evidence type="ECO:0000256" key="2">
    <source>
        <dbReference type="ARBA" id="ARBA00022679"/>
    </source>
</evidence>
<proteinExistence type="inferred from homology"/>
<dbReference type="PANTHER" id="PTHR10629">
    <property type="entry name" value="CYTOSINE-SPECIFIC METHYLTRANSFERASE"/>
    <property type="match status" value="1"/>
</dbReference>
<keyword evidence="4" id="KW-0680">Restriction system</keyword>
<evidence type="ECO:0000256" key="1">
    <source>
        <dbReference type="ARBA" id="ARBA00022603"/>
    </source>
</evidence>
<comment type="catalytic activity">
    <reaction evidence="7">
        <text>a 2'-deoxycytidine in DNA + S-adenosyl-L-methionine = a 5-methyl-2'-deoxycytidine in DNA + S-adenosyl-L-homocysteine + H(+)</text>
        <dbReference type="Rhea" id="RHEA:13681"/>
        <dbReference type="Rhea" id="RHEA-COMP:11369"/>
        <dbReference type="Rhea" id="RHEA-COMP:11370"/>
        <dbReference type="ChEBI" id="CHEBI:15378"/>
        <dbReference type="ChEBI" id="CHEBI:57856"/>
        <dbReference type="ChEBI" id="CHEBI:59789"/>
        <dbReference type="ChEBI" id="CHEBI:85452"/>
        <dbReference type="ChEBI" id="CHEBI:85454"/>
        <dbReference type="EC" id="2.1.1.37"/>
    </reaction>
</comment>
<dbReference type="Pfam" id="PF00145">
    <property type="entry name" value="DNA_methylase"/>
    <property type="match status" value="1"/>
</dbReference>
<keyword evidence="1 5" id="KW-0489">Methyltransferase</keyword>
<keyword evidence="3 5" id="KW-0949">S-adenosyl-L-methionine</keyword>
<name>A0ABY9VEK9_9BACI</name>